<dbReference type="Gene3D" id="1.10.245.10">
    <property type="entry name" value="SWIB/MDM2 domain"/>
    <property type="match status" value="1"/>
</dbReference>
<evidence type="ECO:0000259" key="2">
    <source>
        <dbReference type="PROSITE" id="PS51925"/>
    </source>
</evidence>
<dbReference type="Gene3D" id="1.10.10.60">
    <property type="entry name" value="Homeodomain-like"/>
    <property type="match status" value="1"/>
</dbReference>
<dbReference type="SUPFAM" id="SSF47592">
    <property type="entry name" value="SWIB/MDM2 domain"/>
    <property type="match status" value="1"/>
</dbReference>
<organism evidence="4 5">
    <name type="scientific">Lingula anatina</name>
    <name type="common">Brachiopod</name>
    <name type="synonym">Lingula unguis</name>
    <dbReference type="NCBI Taxonomy" id="7574"/>
    <lineage>
        <taxon>Eukaryota</taxon>
        <taxon>Metazoa</taxon>
        <taxon>Spiralia</taxon>
        <taxon>Lophotrochozoa</taxon>
        <taxon>Brachiopoda</taxon>
        <taxon>Linguliformea</taxon>
        <taxon>Lingulata</taxon>
        <taxon>Lingulida</taxon>
        <taxon>Linguloidea</taxon>
        <taxon>Lingulidae</taxon>
        <taxon>Lingula</taxon>
    </lineage>
</organism>
<dbReference type="OrthoDB" id="10251073at2759"/>
<evidence type="ECO:0000256" key="1">
    <source>
        <dbReference type="SAM" id="MobiDB-lite"/>
    </source>
</evidence>
<evidence type="ECO:0000259" key="3">
    <source>
        <dbReference type="PROSITE" id="PS51998"/>
    </source>
</evidence>
<name>A0A1S3JSK3_LINAN</name>
<feature type="compositionally biased region" description="Basic residues" evidence="1">
    <location>
        <begin position="149"/>
        <end position="165"/>
    </location>
</feature>
<feature type="compositionally biased region" description="Basic and acidic residues" evidence="1">
    <location>
        <begin position="32"/>
        <end position="50"/>
    </location>
</feature>
<reference evidence="5" key="1">
    <citation type="submission" date="2025-08" db="UniProtKB">
        <authorList>
            <consortium name="RefSeq"/>
        </authorList>
    </citation>
    <scope>IDENTIFICATION</scope>
    <source>
        <tissue evidence="5">Gonads</tissue>
    </source>
</reference>
<dbReference type="AlphaFoldDB" id="A0A1S3JSK3"/>
<feature type="compositionally biased region" description="Acidic residues" evidence="1">
    <location>
        <begin position="121"/>
        <end position="133"/>
    </location>
</feature>
<dbReference type="FunCoup" id="A0A1S3JSK3">
    <property type="interactions" value="864"/>
</dbReference>
<dbReference type="InterPro" id="IPR003121">
    <property type="entry name" value="SWIB_MDM2_domain"/>
</dbReference>
<feature type="domain" description="DM2" evidence="2">
    <location>
        <begin position="180"/>
        <end position="257"/>
    </location>
</feature>
<gene>
    <name evidence="5" type="primary">LOC106175761</name>
</gene>
<protein>
    <submittedName>
        <fullName evidence="5">Upstream activation factor subunit spp27</fullName>
    </submittedName>
</protein>
<proteinExistence type="predicted"/>
<dbReference type="SUPFAM" id="SSF109715">
    <property type="entry name" value="DEK C-terminal domain"/>
    <property type="match status" value="1"/>
</dbReference>
<dbReference type="RefSeq" id="XP_013413350.1">
    <property type="nucleotide sequence ID" value="XM_013557896.1"/>
</dbReference>
<evidence type="ECO:0000313" key="5">
    <source>
        <dbReference type="RefSeq" id="XP_013413350.1"/>
    </source>
</evidence>
<feature type="compositionally biased region" description="Basic and acidic residues" evidence="1">
    <location>
        <begin position="134"/>
        <end position="148"/>
    </location>
</feature>
<feature type="domain" description="DEK-C" evidence="3">
    <location>
        <begin position="3"/>
        <end position="58"/>
    </location>
</feature>
<dbReference type="PROSITE" id="PS51998">
    <property type="entry name" value="DEK_C"/>
    <property type="match status" value="1"/>
</dbReference>
<sequence length="259" mass="29621">MAEMNKSELRRSIGEILKGADLSSLSSKKVRKQLEEKYEVDLTERKKEIDEIVMDMITNSSQTESQTETEEEKVVEQNGTKQESSSDDEAPDPEPVAKKKKTATPARKNTKPSTPSKNSSEDEDDDDDDDGVDDEKLAKKLQEEESAGRRTRTRAVKRNPPKAKPKSTEKKKGSKPGQSRYSKPCQLSPDLAAIVGTDKLPRKDVVKRMWEIVKERKLEDPKNRQFMVCDEEMQKLFGRKRVRTFGMMKYLNTHIWDAN</sequence>
<dbReference type="InParanoid" id="A0A1S3JSK3"/>
<evidence type="ECO:0000313" key="4">
    <source>
        <dbReference type="Proteomes" id="UP000085678"/>
    </source>
</evidence>
<dbReference type="InterPro" id="IPR019835">
    <property type="entry name" value="SWIB_domain"/>
</dbReference>
<dbReference type="KEGG" id="lak:106175761"/>
<dbReference type="STRING" id="7574.A0A1S3JSK3"/>
<dbReference type="PROSITE" id="PS51925">
    <property type="entry name" value="SWIB_MDM2"/>
    <property type="match status" value="1"/>
</dbReference>
<dbReference type="GeneID" id="106175761"/>
<dbReference type="Pfam" id="PF08766">
    <property type="entry name" value="DEK_C"/>
    <property type="match status" value="1"/>
</dbReference>
<dbReference type="InterPro" id="IPR036885">
    <property type="entry name" value="SWIB_MDM2_dom_sf"/>
</dbReference>
<feature type="compositionally biased region" description="Basic and acidic residues" evidence="1">
    <location>
        <begin position="1"/>
        <end position="13"/>
    </location>
</feature>
<dbReference type="Proteomes" id="UP000085678">
    <property type="component" value="Unplaced"/>
</dbReference>
<dbReference type="Pfam" id="PF02201">
    <property type="entry name" value="SWIB"/>
    <property type="match status" value="1"/>
</dbReference>
<dbReference type="PANTHER" id="PTHR13844">
    <property type="entry name" value="SWI/SNF-RELATED MATRIX-ASSOCIATED ACTIN-DEPENDENT REGULATOR OF CHROMATIN SUBFAMILY D"/>
    <property type="match status" value="1"/>
</dbReference>
<keyword evidence="4" id="KW-1185">Reference proteome</keyword>
<dbReference type="SMART" id="SM00151">
    <property type="entry name" value="SWIB"/>
    <property type="match status" value="1"/>
</dbReference>
<dbReference type="CDD" id="cd10567">
    <property type="entry name" value="SWIB-MDM2_like"/>
    <property type="match status" value="1"/>
</dbReference>
<dbReference type="InterPro" id="IPR014876">
    <property type="entry name" value="DEK_C"/>
</dbReference>
<feature type="region of interest" description="Disordered" evidence="1">
    <location>
        <begin position="1"/>
        <end position="188"/>
    </location>
</feature>
<accession>A0A1S3JSK3</accession>